<keyword evidence="2" id="KW-1185">Reference proteome</keyword>
<dbReference type="Proteomes" id="UP000634134">
    <property type="component" value="Unassembled WGS sequence"/>
</dbReference>
<evidence type="ECO:0000313" key="2">
    <source>
        <dbReference type="Proteomes" id="UP000634134"/>
    </source>
</evidence>
<accession>A0ABR9WDU3</accession>
<dbReference type="RefSeq" id="WP_194121782.1">
    <property type="nucleotide sequence ID" value="NZ_JACYGY010000001.1"/>
</dbReference>
<gene>
    <name evidence="1" type="ORF">IEE83_17385</name>
</gene>
<reference evidence="2" key="1">
    <citation type="submission" date="2023-07" db="EMBL/GenBank/DDBJ databases">
        <title>Dyadobacter sp. nov 'subterranea' isolated from contaminted grondwater.</title>
        <authorList>
            <person name="Szabo I."/>
            <person name="Al-Omari J."/>
            <person name="Szerdahelyi S.G."/>
            <person name="Rado J."/>
        </authorList>
    </citation>
    <scope>NUCLEOTIDE SEQUENCE [LARGE SCALE GENOMIC DNA]</scope>
    <source>
        <strain evidence="2">UP-52</strain>
    </source>
</reference>
<protein>
    <submittedName>
        <fullName evidence="1">Uncharacterized protein</fullName>
    </submittedName>
</protein>
<proteinExistence type="predicted"/>
<name>A0ABR9WDU3_9BACT</name>
<sequence>MILFDNAHYNAHEIGVRAMKLLGGEQFPLPKHSIVRLYEITLRKDGAVAAAKFKKDTDIISCPRMK</sequence>
<comment type="caution">
    <text evidence="1">The sequence shown here is derived from an EMBL/GenBank/DDBJ whole genome shotgun (WGS) entry which is preliminary data.</text>
</comment>
<dbReference type="EMBL" id="JACYGY010000001">
    <property type="protein sequence ID" value="MBE9463663.1"/>
    <property type="molecule type" value="Genomic_DNA"/>
</dbReference>
<organism evidence="1 2">
    <name type="scientific">Dyadobacter subterraneus</name>
    <dbReference type="NCBI Taxonomy" id="2773304"/>
    <lineage>
        <taxon>Bacteria</taxon>
        <taxon>Pseudomonadati</taxon>
        <taxon>Bacteroidota</taxon>
        <taxon>Cytophagia</taxon>
        <taxon>Cytophagales</taxon>
        <taxon>Spirosomataceae</taxon>
        <taxon>Dyadobacter</taxon>
    </lineage>
</organism>
<evidence type="ECO:0000313" key="1">
    <source>
        <dbReference type="EMBL" id="MBE9463663.1"/>
    </source>
</evidence>